<dbReference type="AlphaFoldDB" id="A0A940XZ92"/>
<dbReference type="RefSeq" id="WP_210884568.1">
    <property type="nucleotide sequence ID" value="NZ_JAGPYQ010000001.1"/>
</dbReference>
<proteinExistence type="predicted"/>
<dbReference type="PANTHER" id="PTHR12126">
    <property type="entry name" value="NADH-UBIQUINONE OXIDOREDUCTASE 39 KDA SUBUNIT-RELATED"/>
    <property type="match status" value="1"/>
</dbReference>
<gene>
    <name evidence="2" type="ORF">J8N05_19715</name>
</gene>
<dbReference type="EMBL" id="JAGPYQ010000001">
    <property type="protein sequence ID" value="MBQ0850417.1"/>
    <property type="molecule type" value="Genomic_DNA"/>
</dbReference>
<dbReference type="Proteomes" id="UP000677413">
    <property type="component" value="Unassembled WGS sequence"/>
</dbReference>
<organism evidence="2 3">
    <name type="scientific">Streptomyces liliiviolaceus</name>
    <dbReference type="NCBI Taxonomy" id="2823109"/>
    <lineage>
        <taxon>Bacteria</taxon>
        <taxon>Bacillati</taxon>
        <taxon>Actinomycetota</taxon>
        <taxon>Actinomycetes</taxon>
        <taxon>Kitasatosporales</taxon>
        <taxon>Streptomycetaceae</taxon>
        <taxon>Streptomyces</taxon>
    </lineage>
</organism>
<evidence type="ECO:0000259" key="1">
    <source>
        <dbReference type="Pfam" id="PF13460"/>
    </source>
</evidence>
<reference evidence="2 3" key="1">
    <citation type="submission" date="2021-04" db="EMBL/GenBank/DDBJ databases">
        <authorList>
            <person name="Tang X."/>
            <person name="Zhou X."/>
            <person name="Chen X."/>
            <person name="Cernava T."/>
            <person name="Zhang C."/>
        </authorList>
    </citation>
    <scope>NUCLEOTIDE SEQUENCE [LARGE SCALE GENOMIC DNA]</scope>
    <source>
        <strain evidence="2 3">BH-SS-21</strain>
    </source>
</reference>
<sequence>MRVLVAGATGLMGSRTVARLRDHGVEVGQLSRAQGVDLRTGDGVEQALRAVDVVVDVTDAPSHERRVSEQFFTAATGNLLRAAGAAGVAHYVLLSLVGADRVDSGYFPAKAVQERLARRSTVPYSVVRASPFFETVQSVAAAATRPDGVRVAPLLLRPVSVDDVAATVAHVAVGVPLFDVLETAGPEEGRLTDLVSDLLTALGLPGQVVTDPRAPFFGAELSERALLPGPDAHLGHHSFARWLKER</sequence>
<dbReference type="InterPro" id="IPR036291">
    <property type="entry name" value="NAD(P)-bd_dom_sf"/>
</dbReference>
<protein>
    <submittedName>
        <fullName evidence="2">NAD(P)H-binding protein</fullName>
    </submittedName>
</protein>
<dbReference type="GO" id="GO:0044877">
    <property type="term" value="F:protein-containing complex binding"/>
    <property type="evidence" value="ECO:0007669"/>
    <property type="project" value="TreeGrafter"/>
</dbReference>
<dbReference type="InterPro" id="IPR051207">
    <property type="entry name" value="ComplexI_NDUFA9_subunit"/>
</dbReference>
<dbReference type="PANTHER" id="PTHR12126:SF11">
    <property type="entry name" value="NADH DEHYDROGENASE [UBIQUINONE] 1 ALPHA SUBCOMPLEX SUBUNIT 9, MITOCHONDRIAL"/>
    <property type="match status" value="1"/>
</dbReference>
<feature type="domain" description="NAD(P)-binding" evidence="1">
    <location>
        <begin position="7"/>
        <end position="171"/>
    </location>
</feature>
<dbReference type="SUPFAM" id="SSF51735">
    <property type="entry name" value="NAD(P)-binding Rossmann-fold domains"/>
    <property type="match status" value="1"/>
</dbReference>
<dbReference type="InterPro" id="IPR016040">
    <property type="entry name" value="NAD(P)-bd_dom"/>
</dbReference>
<name>A0A940XZ92_9ACTN</name>
<comment type="caution">
    <text evidence="2">The sequence shown here is derived from an EMBL/GenBank/DDBJ whole genome shotgun (WGS) entry which is preliminary data.</text>
</comment>
<evidence type="ECO:0000313" key="2">
    <source>
        <dbReference type="EMBL" id="MBQ0850417.1"/>
    </source>
</evidence>
<accession>A0A940XZ92</accession>
<evidence type="ECO:0000313" key="3">
    <source>
        <dbReference type="Proteomes" id="UP000677413"/>
    </source>
</evidence>
<dbReference type="Pfam" id="PF13460">
    <property type="entry name" value="NAD_binding_10"/>
    <property type="match status" value="1"/>
</dbReference>
<dbReference type="Gene3D" id="3.40.50.720">
    <property type="entry name" value="NAD(P)-binding Rossmann-like Domain"/>
    <property type="match status" value="1"/>
</dbReference>
<keyword evidence="3" id="KW-1185">Reference proteome</keyword>